<reference evidence="1 2" key="1">
    <citation type="submission" date="2014-10" db="EMBL/GenBank/DDBJ databases">
        <title>Complete genome sequence of e11/2, a T-even type bacteriophage specific for E. coli O157:H7.</title>
        <authorList>
            <person name="Coffey B."/>
            <person name="Ross P."/>
            <person name="O'Flynn G."/>
            <person name="O'Sullivan O."/>
            <person name="Casey A."/>
            <person name="Callanan M."/>
            <person name="Coffey A."/>
            <person name="McAuliffe O."/>
        </authorList>
    </citation>
    <scope>NUCLEOTIDE SEQUENCE [LARGE SCALE GENOMIC DNA]</scope>
</reference>
<gene>
    <name evidence="1" type="ORF">e112_063</name>
</gene>
<dbReference type="Gene3D" id="3.40.50.2000">
    <property type="entry name" value="Glycogen Phosphorylase B"/>
    <property type="match status" value="2"/>
</dbReference>
<keyword evidence="2" id="KW-1185">Reference proteome</keyword>
<dbReference type="Pfam" id="PF11440">
    <property type="entry name" value="AGT"/>
    <property type="match status" value="1"/>
</dbReference>
<dbReference type="InterPro" id="IPR016223">
    <property type="entry name" value="DNA_alpha-glucosyltransferase"/>
</dbReference>
<name>A0A023ZU18_9CAUD</name>
<dbReference type="Proteomes" id="UP000024439">
    <property type="component" value="Segment"/>
</dbReference>
<evidence type="ECO:0000313" key="1">
    <source>
        <dbReference type="EMBL" id="AHY83261.1"/>
    </source>
</evidence>
<accession>A0A023ZU18</accession>
<dbReference type="GO" id="GO:0016740">
    <property type="term" value="F:transferase activity"/>
    <property type="evidence" value="ECO:0007669"/>
    <property type="project" value="UniProtKB-KW"/>
</dbReference>
<dbReference type="KEGG" id="vg:19485211"/>
<dbReference type="EMBL" id="KJ668714">
    <property type="protein sequence ID" value="AHY83261.1"/>
    <property type="molecule type" value="Genomic_DNA"/>
</dbReference>
<evidence type="ECO:0000313" key="2">
    <source>
        <dbReference type="Proteomes" id="UP000024439"/>
    </source>
</evidence>
<sequence>MKVCIFMARGLEGCGVTKFSLEQRDWFIKNGHEVTLVYAKDKSFTRNCAHDYKSFSIPVLLAKEYDKTLKLVNDCDILIINSVPATSVEEDTINNYKKIIDNIKPSVRVVVYQHDHSSLSLRRNLGLEETVRRADVIFSHSDNGDFNKVLMKEWYPETVSLFDDIEEAPTVYNFQPPMDIAKVRSTYWKDVSEINMNINRWIGRTTTWKGFYQMFDFHEKHLKPAGLSTIMEGLERSPAFIPIKEKGIPYEYYRLHQVDQIKIAPNLPTQILDRYVNSEMLERMSKSGFGYQLSKLDKKYLQRSLEYTHLELGACGTIPVFWKSTGENLKFRVDNTPLTSHDSGIIWFDENDMESTFERIKELSSDRALYDREREKAYEFLYQHQDSSFCFKEQFDIITK</sequence>
<dbReference type="GeneID" id="19485211"/>
<keyword evidence="1" id="KW-0808">Transferase</keyword>
<proteinExistence type="predicted"/>
<protein>
    <submittedName>
        <fullName evidence="1">Alpha-glucosyltransferase</fullName>
    </submittedName>
</protein>
<dbReference type="FunFam" id="3.40.50.2000:FF:000172">
    <property type="entry name" value="DNA alpha-glucosyltransferase"/>
    <property type="match status" value="1"/>
</dbReference>
<dbReference type="RefSeq" id="YP_009030668.1">
    <property type="nucleotide sequence ID" value="NC_024125.2"/>
</dbReference>
<organism evidence="1 2">
    <name type="scientific">Escherichia phage vB_EcoM_112</name>
    <dbReference type="NCBI Taxonomy" id="1495285"/>
    <lineage>
        <taxon>Viruses</taxon>
        <taxon>Duplodnaviria</taxon>
        <taxon>Heunggongvirae</taxon>
        <taxon>Uroviricota</taxon>
        <taxon>Caudoviricetes</taxon>
        <taxon>Pantevenvirales</taxon>
        <taxon>Straboviridae</taxon>
        <taxon>Tevenvirinae</taxon>
        <taxon>Tequatrovirus</taxon>
        <taxon>Tequatrovirus e112</taxon>
    </lineage>
</organism>